<feature type="domain" description="PTS EIIA type-1" evidence="7">
    <location>
        <begin position="35"/>
        <end position="139"/>
    </location>
</feature>
<accession>A0A419T5G6</accession>
<evidence type="ECO:0000313" key="9">
    <source>
        <dbReference type="Proteomes" id="UP000284277"/>
    </source>
</evidence>
<comment type="caution">
    <text evidence="8">The sequence shown here is derived from an EMBL/GenBank/DDBJ whole genome shotgun (WGS) entry which is preliminary data.</text>
</comment>
<dbReference type="OrthoDB" id="92465at2"/>
<proteinExistence type="predicted"/>
<dbReference type="Proteomes" id="UP000284277">
    <property type="component" value="Unassembled WGS sequence"/>
</dbReference>
<gene>
    <name evidence="8" type="ORF">BET01_17165</name>
</gene>
<reference evidence="8 9" key="1">
    <citation type="submission" date="2016-08" db="EMBL/GenBank/DDBJ databases">
        <title>A new outlook on sporulation: Clostridium algidixylanolyticum.</title>
        <authorList>
            <person name="Poppleton D.I."/>
            <person name="Gribaldo S."/>
        </authorList>
    </citation>
    <scope>NUCLEOTIDE SEQUENCE [LARGE SCALE GENOMIC DNA]</scope>
    <source>
        <strain evidence="8 9">SPL73</strain>
    </source>
</reference>
<sequence length="163" mass="17953">MFRSLKKIFLGDKNEKEWVLAPVEGKVVPLSEVNDPAFSQEILGKGVAIVPEKGRIVAPFDGVVSVMFQTKHAVSVTSEKGAEVIIHVGLDTVHLKGDHFTSFKNQGDHVKQGELLLEFDRKAIKEAGYDLITPVIVCNTSCYPNIVCHSGMQVKELEPIIEL</sequence>
<dbReference type="InterPro" id="IPR011055">
    <property type="entry name" value="Dup_hybrid_motif"/>
</dbReference>
<dbReference type="NCBIfam" id="TIGR00830">
    <property type="entry name" value="PTBA"/>
    <property type="match status" value="1"/>
</dbReference>
<dbReference type="GO" id="GO:0009401">
    <property type="term" value="P:phosphoenolpyruvate-dependent sugar phosphotransferase system"/>
    <property type="evidence" value="ECO:0007669"/>
    <property type="project" value="UniProtKB-KW"/>
</dbReference>
<keyword evidence="9" id="KW-1185">Reference proteome</keyword>
<dbReference type="EMBL" id="MCIA01000010">
    <property type="protein sequence ID" value="RKD32638.1"/>
    <property type="molecule type" value="Genomic_DNA"/>
</dbReference>
<protein>
    <submittedName>
        <fullName evidence="8">PTS glucose transporter subunit IIA</fullName>
    </submittedName>
</protein>
<evidence type="ECO:0000256" key="6">
    <source>
        <dbReference type="ARBA" id="ARBA00022777"/>
    </source>
</evidence>
<evidence type="ECO:0000256" key="1">
    <source>
        <dbReference type="ARBA" id="ARBA00004496"/>
    </source>
</evidence>
<dbReference type="RefSeq" id="WP_120196346.1">
    <property type="nucleotide sequence ID" value="NZ_MCIA01000010.1"/>
</dbReference>
<dbReference type="GO" id="GO:0005737">
    <property type="term" value="C:cytoplasm"/>
    <property type="evidence" value="ECO:0007669"/>
    <property type="project" value="UniProtKB-SubCell"/>
</dbReference>
<evidence type="ECO:0000259" key="7">
    <source>
        <dbReference type="PROSITE" id="PS51093"/>
    </source>
</evidence>
<name>A0A419T5G6_9FIRM</name>
<dbReference type="PROSITE" id="PS51093">
    <property type="entry name" value="PTS_EIIA_TYPE_1"/>
    <property type="match status" value="1"/>
</dbReference>
<dbReference type="Gene3D" id="2.70.70.10">
    <property type="entry name" value="Glucose Permease (Domain IIA)"/>
    <property type="match status" value="1"/>
</dbReference>
<dbReference type="FunFam" id="2.70.70.10:FF:000001">
    <property type="entry name" value="PTS system glucose-specific IIA component"/>
    <property type="match status" value="1"/>
</dbReference>
<dbReference type="Pfam" id="PF00358">
    <property type="entry name" value="PTS_EIIA_1"/>
    <property type="match status" value="1"/>
</dbReference>
<evidence type="ECO:0000313" key="8">
    <source>
        <dbReference type="EMBL" id="RKD32638.1"/>
    </source>
</evidence>
<keyword evidence="6" id="KW-0418">Kinase</keyword>
<keyword evidence="5" id="KW-0598">Phosphotransferase system</keyword>
<dbReference type="AlphaFoldDB" id="A0A419T5G6"/>
<evidence type="ECO:0000256" key="3">
    <source>
        <dbReference type="ARBA" id="ARBA00022597"/>
    </source>
</evidence>
<dbReference type="GO" id="GO:0016301">
    <property type="term" value="F:kinase activity"/>
    <property type="evidence" value="ECO:0007669"/>
    <property type="project" value="UniProtKB-KW"/>
</dbReference>
<dbReference type="InterPro" id="IPR050890">
    <property type="entry name" value="PTS_EIIA_component"/>
</dbReference>
<keyword evidence="3 8" id="KW-0762">Sugar transport</keyword>
<keyword evidence="4" id="KW-0808">Transferase</keyword>
<dbReference type="SUPFAM" id="SSF51261">
    <property type="entry name" value="Duplicated hybrid motif"/>
    <property type="match status" value="1"/>
</dbReference>
<dbReference type="InterPro" id="IPR001127">
    <property type="entry name" value="PTS_EIIA_1_perm"/>
</dbReference>
<dbReference type="PANTHER" id="PTHR45008">
    <property type="entry name" value="PTS SYSTEM GLUCOSE-SPECIFIC EIIA COMPONENT"/>
    <property type="match status" value="1"/>
</dbReference>
<comment type="subcellular location">
    <subcellularLocation>
        <location evidence="1">Cytoplasm</location>
    </subcellularLocation>
</comment>
<organism evidence="8 9">
    <name type="scientific">Lacrimispora algidixylanolytica</name>
    <dbReference type="NCBI Taxonomy" id="94868"/>
    <lineage>
        <taxon>Bacteria</taxon>
        <taxon>Bacillati</taxon>
        <taxon>Bacillota</taxon>
        <taxon>Clostridia</taxon>
        <taxon>Lachnospirales</taxon>
        <taxon>Lachnospiraceae</taxon>
        <taxon>Lacrimispora</taxon>
    </lineage>
</organism>
<dbReference type="PROSITE" id="PS00371">
    <property type="entry name" value="PTS_EIIA_TYPE_1_HIS"/>
    <property type="match status" value="1"/>
</dbReference>
<evidence type="ECO:0000256" key="2">
    <source>
        <dbReference type="ARBA" id="ARBA00022448"/>
    </source>
</evidence>
<evidence type="ECO:0000256" key="4">
    <source>
        <dbReference type="ARBA" id="ARBA00022679"/>
    </source>
</evidence>
<dbReference type="PANTHER" id="PTHR45008:SF1">
    <property type="entry name" value="PTS SYSTEM GLUCOSE-SPECIFIC EIIA COMPONENT"/>
    <property type="match status" value="1"/>
</dbReference>
<keyword evidence="2" id="KW-0813">Transport</keyword>
<evidence type="ECO:0000256" key="5">
    <source>
        <dbReference type="ARBA" id="ARBA00022683"/>
    </source>
</evidence>